<evidence type="ECO:0000313" key="16">
    <source>
        <dbReference type="EMBL" id="PIR04131.1"/>
    </source>
</evidence>
<evidence type="ECO:0000256" key="5">
    <source>
        <dbReference type="ARBA" id="ARBA00022670"/>
    </source>
</evidence>
<dbReference type="GO" id="GO:0009252">
    <property type="term" value="P:peptidoglycan biosynthetic process"/>
    <property type="evidence" value="ECO:0007669"/>
    <property type="project" value="UniProtKB-KW"/>
</dbReference>
<keyword evidence="9" id="KW-0573">Peptidoglycan synthesis</keyword>
<name>A0A2H0N5G2_9BACT</name>
<dbReference type="SUPFAM" id="SSF56601">
    <property type="entry name" value="beta-lactamase/transpeptidase-like"/>
    <property type="match status" value="1"/>
</dbReference>
<keyword evidence="10 13" id="KW-1133">Transmembrane helix</keyword>
<feature type="domain" description="Penicillin-binding protein dimerisation" evidence="15">
    <location>
        <begin position="105"/>
        <end position="285"/>
    </location>
</feature>
<keyword evidence="7" id="KW-0378">Hydrolase</keyword>
<evidence type="ECO:0000256" key="11">
    <source>
        <dbReference type="ARBA" id="ARBA00023136"/>
    </source>
</evidence>
<dbReference type="GO" id="GO:0071972">
    <property type="term" value="F:peptidoglycan L,D-transpeptidase activity"/>
    <property type="evidence" value="ECO:0007669"/>
    <property type="project" value="TreeGrafter"/>
</dbReference>
<dbReference type="GO" id="GO:0009002">
    <property type="term" value="F:serine-type D-Ala-D-Ala carboxypeptidase activity"/>
    <property type="evidence" value="ECO:0007669"/>
    <property type="project" value="InterPro"/>
</dbReference>
<evidence type="ECO:0000256" key="1">
    <source>
        <dbReference type="ARBA" id="ARBA00004167"/>
    </source>
</evidence>
<accession>A0A2H0N5G2</accession>
<evidence type="ECO:0000256" key="12">
    <source>
        <dbReference type="ARBA" id="ARBA00023316"/>
    </source>
</evidence>
<evidence type="ECO:0000256" key="2">
    <source>
        <dbReference type="ARBA" id="ARBA00004236"/>
    </source>
</evidence>
<feature type="domain" description="Penicillin-binding protein transpeptidase" evidence="14">
    <location>
        <begin position="330"/>
        <end position="654"/>
    </location>
</feature>
<dbReference type="Gene3D" id="3.40.710.10">
    <property type="entry name" value="DD-peptidase/beta-lactamase superfamily"/>
    <property type="match status" value="1"/>
</dbReference>
<gene>
    <name evidence="16" type="primary">mrdA</name>
    <name evidence="16" type="ORF">COV59_03025</name>
</gene>
<evidence type="ECO:0000256" key="6">
    <source>
        <dbReference type="ARBA" id="ARBA00022692"/>
    </source>
</evidence>
<dbReference type="EMBL" id="PCWN01000007">
    <property type="protein sequence ID" value="PIR04131.1"/>
    <property type="molecule type" value="Genomic_DNA"/>
</dbReference>
<dbReference type="SUPFAM" id="SSF56519">
    <property type="entry name" value="Penicillin binding protein dimerisation domain"/>
    <property type="match status" value="1"/>
</dbReference>
<keyword evidence="4" id="KW-0997">Cell inner membrane</keyword>
<dbReference type="InterPro" id="IPR001460">
    <property type="entry name" value="PCN-bd_Tpept"/>
</dbReference>
<keyword evidence="6 13" id="KW-0812">Transmembrane</keyword>
<dbReference type="InterPro" id="IPR036138">
    <property type="entry name" value="PBP_dimer_sf"/>
</dbReference>
<dbReference type="Proteomes" id="UP000229600">
    <property type="component" value="Unassembled WGS sequence"/>
</dbReference>
<feature type="transmembrane region" description="Helical" evidence="13">
    <location>
        <begin position="64"/>
        <end position="82"/>
    </location>
</feature>
<dbReference type="Pfam" id="PF03717">
    <property type="entry name" value="PBP_dimer"/>
    <property type="match status" value="1"/>
</dbReference>
<keyword evidence="3" id="KW-1003">Cell membrane</keyword>
<evidence type="ECO:0000256" key="9">
    <source>
        <dbReference type="ARBA" id="ARBA00022984"/>
    </source>
</evidence>
<dbReference type="GO" id="GO:0071555">
    <property type="term" value="P:cell wall organization"/>
    <property type="evidence" value="ECO:0007669"/>
    <property type="project" value="UniProtKB-KW"/>
</dbReference>
<evidence type="ECO:0000256" key="7">
    <source>
        <dbReference type="ARBA" id="ARBA00022801"/>
    </source>
</evidence>
<dbReference type="GO" id="GO:0008658">
    <property type="term" value="F:penicillin binding"/>
    <property type="evidence" value="ECO:0007669"/>
    <property type="project" value="InterPro"/>
</dbReference>
<evidence type="ECO:0000313" key="17">
    <source>
        <dbReference type="Proteomes" id="UP000229600"/>
    </source>
</evidence>
<comment type="subcellular location">
    <subcellularLocation>
        <location evidence="2">Cell membrane</location>
    </subcellularLocation>
    <subcellularLocation>
        <location evidence="1">Membrane</location>
        <topology evidence="1">Single-pass membrane protein</topology>
    </subcellularLocation>
</comment>
<evidence type="ECO:0000256" key="10">
    <source>
        <dbReference type="ARBA" id="ARBA00022989"/>
    </source>
</evidence>
<dbReference type="InterPro" id="IPR005311">
    <property type="entry name" value="PBP_dimer"/>
</dbReference>
<dbReference type="InterPro" id="IPR012338">
    <property type="entry name" value="Beta-lactam/transpept-like"/>
</dbReference>
<keyword evidence="12" id="KW-0961">Cell wall biogenesis/degradation</keyword>
<evidence type="ECO:0000256" key="4">
    <source>
        <dbReference type="ARBA" id="ARBA00022519"/>
    </source>
</evidence>
<dbReference type="Gene3D" id="3.30.1390.30">
    <property type="entry name" value="Penicillin-binding protein 2a, domain 3"/>
    <property type="match status" value="1"/>
</dbReference>
<keyword evidence="11 13" id="KW-0472">Membrane</keyword>
<dbReference type="PANTHER" id="PTHR30627">
    <property type="entry name" value="PEPTIDOGLYCAN D,D-TRANSPEPTIDASE"/>
    <property type="match status" value="1"/>
</dbReference>
<evidence type="ECO:0000259" key="15">
    <source>
        <dbReference type="Pfam" id="PF03717"/>
    </source>
</evidence>
<sequence length="666" mass="73903">MDQGKKNLFGLEIDNENFPKLFGRYRLNWVEDSFNFEKGTHKQIPVVFSGEHVGKSFLFSGHRVFFGFICIVFSLLLIRLFYLQIVHGEDMRVLAEGNRQRTLPIQAERGLIFDRNGVQLTENIPSFALVILPQDLPQNKEEKKLVLKKLSKISGISYEDIDATIQEYSLYSYESIVILDDMDYEEALKVRIASAELPGVQVQSGSKRFYTYPTSSAHSLAHILGYEGKISQKELSGDADHTGLHEVGYLPSDLIGKTGVEQEYENLLRGMYGKKVIEIDATGHERLSLSETPPQPGQHIQLSIDLNMQNALERIIQEHMQIERKTKASGIVMDPSSGQILAMVSLPSYDNNDFSGGISQEKYQGYISNPDNPLFNRSISGTYPSGSVIKTVIGASALQEGIITPNTTFLSTGGIQVNKWFFPDWKAGGHGRVNLRLALANSVNTFFYIIGGGYSDFVGLGVEKIASYLSQFGFSKKTGIDLPSEATGFLPSKEWKEEKKGEVWYIGDTYNLSIGQGDLLVTPLQICNATASIVNGGKLFQPTIFSSLISPTTSEAILPHTPTFEKVPVSVANLNHVKLGMRDCVLLGSCRRLSTLPFSVGAKTGTAQWNNTKENHAWFTSFAPYDSPKIVVTILIEEGGEGSQIAAPIAYDFYAWWWNYQKNSGS</sequence>
<evidence type="ECO:0000256" key="13">
    <source>
        <dbReference type="SAM" id="Phobius"/>
    </source>
</evidence>
<evidence type="ECO:0000259" key="14">
    <source>
        <dbReference type="Pfam" id="PF00905"/>
    </source>
</evidence>
<reference evidence="16 17" key="1">
    <citation type="submission" date="2017-09" db="EMBL/GenBank/DDBJ databases">
        <title>Depth-based differentiation of microbial function through sediment-hosted aquifers and enrichment of novel symbionts in the deep terrestrial subsurface.</title>
        <authorList>
            <person name="Probst A.J."/>
            <person name="Ladd B."/>
            <person name="Jarett J.K."/>
            <person name="Geller-Mcgrath D.E."/>
            <person name="Sieber C.M."/>
            <person name="Emerson J.B."/>
            <person name="Anantharaman K."/>
            <person name="Thomas B.C."/>
            <person name="Malmstrom R."/>
            <person name="Stieglmeier M."/>
            <person name="Klingl A."/>
            <person name="Woyke T."/>
            <person name="Ryan C.M."/>
            <person name="Banfield J.F."/>
        </authorList>
    </citation>
    <scope>NUCLEOTIDE SEQUENCE [LARGE SCALE GENOMIC DNA]</scope>
    <source>
        <strain evidence="16">CG11_big_fil_rev_8_21_14_0_20_39_34</strain>
    </source>
</reference>
<evidence type="ECO:0000256" key="8">
    <source>
        <dbReference type="ARBA" id="ARBA00022960"/>
    </source>
</evidence>
<dbReference type="Pfam" id="PF00905">
    <property type="entry name" value="Transpeptidase"/>
    <property type="match status" value="1"/>
</dbReference>
<dbReference type="GO" id="GO:0005886">
    <property type="term" value="C:plasma membrane"/>
    <property type="evidence" value="ECO:0007669"/>
    <property type="project" value="UniProtKB-SubCell"/>
</dbReference>
<keyword evidence="5" id="KW-0645">Protease</keyword>
<dbReference type="InterPro" id="IPR050515">
    <property type="entry name" value="Beta-lactam/transpept"/>
</dbReference>
<dbReference type="NCBIfam" id="TIGR03423">
    <property type="entry name" value="pbp2_mrdA"/>
    <property type="match status" value="1"/>
</dbReference>
<dbReference type="InterPro" id="IPR017790">
    <property type="entry name" value="Penicillin-binding_protein_2"/>
</dbReference>
<organism evidence="16 17">
    <name type="scientific">Candidatus Magasanikbacteria bacterium CG11_big_fil_rev_8_21_14_0_20_39_34</name>
    <dbReference type="NCBI Taxonomy" id="1974653"/>
    <lineage>
        <taxon>Bacteria</taxon>
        <taxon>Candidatus Magasanikiibacteriota</taxon>
    </lineage>
</organism>
<dbReference type="AlphaFoldDB" id="A0A2H0N5G2"/>
<protein>
    <submittedName>
        <fullName evidence="16">Penicillin-binding protein 2</fullName>
    </submittedName>
</protein>
<dbReference type="PANTHER" id="PTHR30627:SF2">
    <property type="entry name" value="PEPTIDOGLYCAN D,D-TRANSPEPTIDASE MRDA"/>
    <property type="match status" value="1"/>
</dbReference>
<comment type="caution">
    <text evidence="16">The sequence shown here is derived from an EMBL/GenBank/DDBJ whole genome shotgun (WGS) entry which is preliminary data.</text>
</comment>
<keyword evidence="8" id="KW-0133">Cell shape</keyword>
<dbReference type="Gene3D" id="3.90.1310.10">
    <property type="entry name" value="Penicillin-binding protein 2a (Domain 2)"/>
    <property type="match status" value="1"/>
</dbReference>
<evidence type="ECO:0000256" key="3">
    <source>
        <dbReference type="ARBA" id="ARBA00022475"/>
    </source>
</evidence>
<dbReference type="GO" id="GO:0008360">
    <property type="term" value="P:regulation of cell shape"/>
    <property type="evidence" value="ECO:0007669"/>
    <property type="project" value="UniProtKB-KW"/>
</dbReference>
<proteinExistence type="predicted"/>
<dbReference type="GO" id="GO:0006508">
    <property type="term" value="P:proteolysis"/>
    <property type="evidence" value="ECO:0007669"/>
    <property type="project" value="UniProtKB-KW"/>
</dbReference>